<evidence type="ECO:0000259" key="11">
    <source>
        <dbReference type="PROSITE" id="PS50893"/>
    </source>
</evidence>
<keyword evidence="6" id="KW-0067">ATP-binding</keyword>
<feature type="transmembrane region" description="Helical" evidence="10">
    <location>
        <begin position="31"/>
        <end position="50"/>
    </location>
</feature>
<dbReference type="PROSITE" id="PS50893">
    <property type="entry name" value="ABC_TRANSPORTER_2"/>
    <property type="match status" value="2"/>
</dbReference>
<feature type="transmembrane region" description="Helical" evidence="10">
    <location>
        <begin position="92"/>
        <end position="112"/>
    </location>
</feature>
<dbReference type="Pfam" id="PF00664">
    <property type="entry name" value="ABC_membrane"/>
    <property type="match status" value="2"/>
</dbReference>
<dbReference type="PROSITE" id="PS00211">
    <property type="entry name" value="ABC_TRANSPORTER_1"/>
    <property type="match status" value="2"/>
</dbReference>
<dbReference type="SUPFAM" id="SSF90123">
    <property type="entry name" value="ABC transporter transmembrane region"/>
    <property type="match status" value="2"/>
</dbReference>
<feature type="transmembrane region" description="Helical" evidence="10">
    <location>
        <begin position="303"/>
        <end position="322"/>
    </location>
</feature>
<dbReference type="Pfam" id="PF00005">
    <property type="entry name" value="ABC_tran"/>
    <property type="match status" value="2"/>
</dbReference>
<evidence type="ECO:0000256" key="8">
    <source>
        <dbReference type="ARBA" id="ARBA00023136"/>
    </source>
</evidence>
<dbReference type="Gene3D" id="3.40.50.300">
    <property type="entry name" value="P-loop containing nucleotide triphosphate hydrolases"/>
    <property type="match status" value="2"/>
</dbReference>
<keyword evidence="5" id="KW-0547">Nucleotide-binding</keyword>
<evidence type="ECO:0000256" key="7">
    <source>
        <dbReference type="ARBA" id="ARBA00022989"/>
    </source>
</evidence>
<gene>
    <name evidence="13" type="ORF">PVAG01_07661</name>
</gene>
<feature type="transmembrane region" description="Helical" evidence="10">
    <location>
        <begin position="1211"/>
        <end position="1231"/>
    </location>
</feature>
<dbReference type="PANTHER" id="PTHR24223">
    <property type="entry name" value="ATP-BINDING CASSETTE SUB-FAMILY C"/>
    <property type="match status" value="1"/>
</dbReference>
<feature type="domain" description="ABC transporter" evidence="11">
    <location>
        <begin position="1307"/>
        <end position="1548"/>
    </location>
</feature>
<dbReference type="InterPro" id="IPR003593">
    <property type="entry name" value="AAA+_ATPase"/>
</dbReference>
<sequence length="1570" mass="172483">MMSPFCSSPLWTDGHFSDCAQRLYLSNAIPLAACTASLLLALVALARWFLNHHTSKNHTNGYALIDEEEESCTDSEAAGQRPPISTTFGPRITAVEGLLLVADSAIGLTLLLYGRGKTDKSLPVAFMVVPTYLLALLAVRYWTGAKRPGLSSRLQLHSNFLYVFQWICILAVGHAVLVEKQRLGGIWSTAIILRFALFTLLCLVHFTAPRSPNQPASTVSPIDLKPGKDETASLFSELTYSWLDDLVWKAFRGTIEASDLYPLNRGQKSAVVIRGYRAAAASTVSLLWRLFSFLKYQYLEQGVWAALMSFTVFIPALLMRLILEFLEFPNDTDRTTIWLYVCGILVSGVITSVAGCQCDWLGIKISAKLRTVLKSEVYAKVLEKRMAKAPNTTIQDDSAPESSKIHQASDGSIVNLMSGDADLVSFIGGSLHFIWVSFPIQTTLATFLLYRILGPSGIIGVLIMVALLPLNILLSKKVASVQGDVLTASDSRIQSSNELINNIRTIKYLAWEASFKERVLEKRRVELKRLRTRVIWWSINMTIFHSLPFIVTIFTCLFYTVIWGNNLGTSTAFPALALFTIIRIPLDRMAASIAYVLQAHVSVVRIDGFLKERDTDKYSQLARNQDLDIGFEKATLAWPTGGGSDYEDQPVTQQFQLHDLNIKFRESALNVVCGPSGSGKSSLLLALLGEMNLITGRVFLPHEPPMDLQDEFADFQDGSNHLSAVTAYCPQEAWILNQTVQANILFGLPLNSRRYHTVLDAVALTQDLRTLDKGDETLAGENGNRLSGGQKQRVALARALYSLTRYVVLDDCLSAVDSRTANRIFFRALRGPLMQNRTCVLATHNTRLVIPYCDYVVFLDSGRVKGQGTAEDLISAGFFSRDMMKGQTEILALDGSSDGKSNSTLGEPHPDLPDSDSSCTTPEAEVGNNDSGSGVKPDVKPGYTEKKSEGAVAWAIIKSYLSAMGNPWYWIVVLVGFVAQQLTALGTNLWIKQWAAQYDRLETEKNPSVGMGINIASQGEKVDAAYYLGIYALICLVFALITFIRDGVTFYGALKASSQIYEQLLHSILHARLLFFDVVPLGQITNRFSNDIRQIDMSLAPYSISAIQLISSIVMVVVFISVALPQFLIVAVFVCFAYYCVTAVYINSSRDLKRIEAVAQSPLYQQLGETLSGYVSIRAYGRSPTFIAQNSVLIDKFNTPYLLLGASKEWLTFRIGFLSSLISFVAGAFVVGNPSGINAGTAGLVLTYAVNFTENVMWLVQIYSVIQQDFNSVDRVIEYTKVDQEAVVPPKKSTHDVPLDWPTEGHVRFQDYSTRYAPDLDPVLKSISFDVNAGKRLGIVGRTGAGKSTLTLALIRGLEAEGGLISIDGVDIASLTLERLRQIVTVVPQNPTLFDGSLRDNLDPLHRHTDDEMLGFLRTVHLVNETSSGTSQVTSGDIPSLHLDHPATSLSQGQRQLLCIARALLRRSRILVLDEATASVDHDADARIQAGLRASVAAGTTVLTIAHRLQTIADYDGIVVLDDGCVVEQGAVAELLQRSGDGAVFRRLCEESGDIDAIKRAAAEACRASH</sequence>
<dbReference type="SMART" id="SM00382">
    <property type="entry name" value="AAA"/>
    <property type="match status" value="2"/>
</dbReference>
<name>A0ABR4PD10_9HELO</name>
<dbReference type="SUPFAM" id="SSF52540">
    <property type="entry name" value="P-loop containing nucleoside triphosphate hydrolases"/>
    <property type="match status" value="2"/>
</dbReference>
<feature type="domain" description="ABC transporter" evidence="11">
    <location>
        <begin position="629"/>
        <end position="886"/>
    </location>
</feature>
<feature type="transmembrane region" description="Helical" evidence="10">
    <location>
        <begin position="968"/>
        <end position="991"/>
    </location>
</feature>
<evidence type="ECO:0000256" key="1">
    <source>
        <dbReference type="ARBA" id="ARBA00004370"/>
    </source>
</evidence>
<feature type="region of interest" description="Disordered" evidence="9">
    <location>
        <begin position="896"/>
        <end position="942"/>
    </location>
</feature>
<dbReference type="InterPro" id="IPR011527">
    <property type="entry name" value="ABC1_TM_dom"/>
</dbReference>
<keyword evidence="2" id="KW-0813">Transport</keyword>
<dbReference type="InterPro" id="IPR017871">
    <property type="entry name" value="ABC_transporter-like_CS"/>
</dbReference>
<evidence type="ECO:0000256" key="6">
    <source>
        <dbReference type="ARBA" id="ARBA00022840"/>
    </source>
</evidence>
<dbReference type="PROSITE" id="PS50929">
    <property type="entry name" value="ABC_TM1F"/>
    <property type="match status" value="2"/>
</dbReference>
<feature type="transmembrane region" description="Helical" evidence="10">
    <location>
        <begin position="452"/>
        <end position="474"/>
    </location>
</feature>
<evidence type="ECO:0000313" key="14">
    <source>
        <dbReference type="Proteomes" id="UP001629113"/>
    </source>
</evidence>
<feature type="transmembrane region" description="Helical" evidence="10">
    <location>
        <begin position="534"/>
        <end position="561"/>
    </location>
</feature>
<reference evidence="13 14" key="1">
    <citation type="submission" date="2024-06" db="EMBL/GenBank/DDBJ databases">
        <title>Complete genome of Phlyctema vagabunda strain 19-DSS-EL-015.</title>
        <authorList>
            <person name="Fiorenzani C."/>
        </authorList>
    </citation>
    <scope>NUCLEOTIDE SEQUENCE [LARGE SCALE GENOMIC DNA]</scope>
    <source>
        <strain evidence="13 14">19-DSS-EL-015</strain>
    </source>
</reference>
<evidence type="ECO:0000256" key="9">
    <source>
        <dbReference type="SAM" id="MobiDB-lite"/>
    </source>
</evidence>
<comment type="caution">
    <text evidence="13">The sequence shown here is derived from an EMBL/GenBank/DDBJ whole genome shotgun (WGS) entry which is preliminary data.</text>
</comment>
<dbReference type="EMBL" id="JBFCZG010000006">
    <property type="protein sequence ID" value="KAL3421216.1"/>
    <property type="molecule type" value="Genomic_DNA"/>
</dbReference>
<dbReference type="InterPro" id="IPR036640">
    <property type="entry name" value="ABC1_TM_sf"/>
</dbReference>
<dbReference type="CDD" id="cd18596">
    <property type="entry name" value="ABC_6TM_VMR1_D1_like"/>
    <property type="match status" value="1"/>
</dbReference>
<feature type="transmembrane region" description="Helical" evidence="10">
    <location>
        <begin position="1024"/>
        <end position="1044"/>
    </location>
</feature>
<feature type="transmembrane region" description="Helical" evidence="10">
    <location>
        <begin position="162"/>
        <end position="178"/>
    </location>
</feature>
<keyword evidence="3 10" id="KW-0812">Transmembrane</keyword>
<evidence type="ECO:0000256" key="3">
    <source>
        <dbReference type="ARBA" id="ARBA00022692"/>
    </source>
</evidence>
<dbReference type="PANTHER" id="PTHR24223:SF353">
    <property type="entry name" value="ABC TRANSPORTER ATP-BINDING PROTEIN_PERMEASE VMR1-RELATED"/>
    <property type="match status" value="1"/>
</dbReference>
<dbReference type="CDD" id="cd18604">
    <property type="entry name" value="ABC_6TM_VMR1_D2_like"/>
    <property type="match status" value="1"/>
</dbReference>
<feature type="domain" description="ABC transmembrane type-1" evidence="12">
    <location>
        <begin position="971"/>
        <end position="1268"/>
    </location>
</feature>
<keyword evidence="14" id="KW-1185">Reference proteome</keyword>
<feature type="domain" description="ABC transmembrane type-1" evidence="12">
    <location>
        <begin position="303"/>
        <end position="598"/>
    </location>
</feature>
<dbReference type="InterPro" id="IPR003439">
    <property type="entry name" value="ABC_transporter-like_ATP-bd"/>
</dbReference>
<organism evidence="13 14">
    <name type="scientific">Phlyctema vagabunda</name>
    <dbReference type="NCBI Taxonomy" id="108571"/>
    <lineage>
        <taxon>Eukaryota</taxon>
        <taxon>Fungi</taxon>
        <taxon>Dikarya</taxon>
        <taxon>Ascomycota</taxon>
        <taxon>Pezizomycotina</taxon>
        <taxon>Leotiomycetes</taxon>
        <taxon>Helotiales</taxon>
        <taxon>Dermateaceae</taxon>
        <taxon>Phlyctema</taxon>
    </lineage>
</organism>
<comment type="subcellular location">
    <subcellularLocation>
        <location evidence="1">Membrane</location>
    </subcellularLocation>
</comment>
<dbReference type="InterPro" id="IPR027417">
    <property type="entry name" value="P-loop_NTPase"/>
</dbReference>
<evidence type="ECO:0000313" key="13">
    <source>
        <dbReference type="EMBL" id="KAL3421216.1"/>
    </source>
</evidence>
<keyword evidence="7 10" id="KW-1133">Transmembrane helix</keyword>
<protein>
    <submittedName>
        <fullName evidence="13">ATP-dependent bile acid permease</fullName>
    </submittedName>
</protein>
<dbReference type="CDD" id="cd03244">
    <property type="entry name" value="ABCC_MRP_domain2"/>
    <property type="match status" value="1"/>
</dbReference>
<accession>A0ABR4PD10</accession>
<keyword evidence="8 10" id="KW-0472">Membrane</keyword>
<evidence type="ECO:0000256" key="4">
    <source>
        <dbReference type="ARBA" id="ARBA00022737"/>
    </source>
</evidence>
<keyword evidence="4" id="KW-0677">Repeat</keyword>
<dbReference type="InterPro" id="IPR050173">
    <property type="entry name" value="ABC_transporter_C-like"/>
</dbReference>
<evidence type="ECO:0000256" key="5">
    <source>
        <dbReference type="ARBA" id="ARBA00022741"/>
    </source>
</evidence>
<feature type="transmembrane region" description="Helical" evidence="10">
    <location>
        <begin position="337"/>
        <end position="361"/>
    </location>
</feature>
<dbReference type="Proteomes" id="UP001629113">
    <property type="component" value="Unassembled WGS sequence"/>
</dbReference>
<feature type="transmembrane region" description="Helical" evidence="10">
    <location>
        <begin position="1127"/>
        <end position="1146"/>
    </location>
</feature>
<feature type="transmembrane region" description="Helical" evidence="10">
    <location>
        <begin position="124"/>
        <end position="142"/>
    </location>
</feature>
<evidence type="ECO:0000256" key="2">
    <source>
        <dbReference type="ARBA" id="ARBA00022448"/>
    </source>
</evidence>
<feature type="transmembrane region" description="Helical" evidence="10">
    <location>
        <begin position="423"/>
        <end position="440"/>
    </location>
</feature>
<evidence type="ECO:0000259" key="12">
    <source>
        <dbReference type="PROSITE" id="PS50929"/>
    </source>
</evidence>
<feature type="transmembrane region" description="Helical" evidence="10">
    <location>
        <begin position="185"/>
        <end position="208"/>
    </location>
</feature>
<proteinExistence type="predicted"/>
<dbReference type="CDD" id="cd03250">
    <property type="entry name" value="ABCC_MRP_domain1"/>
    <property type="match status" value="1"/>
</dbReference>
<dbReference type="Gene3D" id="1.20.1560.10">
    <property type="entry name" value="ABC transporter type 1, transmembrane domain"/>
    <property type="match status" value="2"/>
</dbReference>
<feature type="transmembrane region" description="Helical" evidence="10">
    <location>
        <begin position="1099"/>
        <end position="1121"/>
    </location>
</feature>
<evidence type="ECO:0000256" key="10">
    <source>
        <dbReference type="SAM" id="Phobius"/>
    </source>
</evidence>